<reference evidence="1" key="1">
    <citation type="journal article" date="2021" name="PeerJ">
        <title>Extensive microbial diversity within the chicken gut microbiome revealed by metagenomics and culture.</title>
        <authorList>
            <person name="Gilroy R."/>
            <person name="Ravi A."/>
            <person name="Getino M."/>
            <person name="Pursley I."/>
            <person name="Horton D.L."/>
            <person name="Alikhan N.F."/>
            <person name="Baker D."/>
            <person name="Gharbi K."/>
            <person name="Hall N."/>
            <person name="Watson M."/>
            <person name="Adriaenssens E.M."/>
            <person name="Foster-Nyarko E."/>
            <person name="Jarju S."/>
            <person name="Secka A."/>
            <person name="Antonio M."/>
            <person name="Oren A."/>
            <person name="Chaudhuri R.R."/>
            <person name="La Ragione R."/>
            <person name="Hildebrand F."/>
            <person name="Pallen M.J."/>
        </authorList>
    </citation>
    <scope>NUCLEOTIDE SEQUENCE</scope>
    <source>
        <strain evidence="1">CHK191-13928</strain>
    </source>
</reference>
<gene>
    <name evidence="1" type="ORF">H9735_06070</name>
</gene>
<proteinExistence type="predicted"/>
<name>A0A9D1WVQ1_9FIRM</name>
<evidence type="ECO:0000313" key="1">
    <source>
        <dbReference type="EMBL" id="HIX67680.1"/>
    </source>
</evidence>
<protein>
    <submittedName>
        <fullName evidence="1">Uncharacterized protein</fullName>
    </submittedName>
</protein>
<accession>A0A9D1WVQ1</accession>
<organism evidence="1 2">
    <name type="scientific">Candidatus Anaerostipes excrementavium</name>
    <dbReference type="NCBI Taxonomy" id="2838463"/>
    <lineage>
        <taxon>Bacteria</taxon>
        <taxon>Bacillati</taxon>
        <taxon>Bacillota</taxon>
        <taxon>Clostridia</taxon>
        <taxon>Lachnospirales</taxon>
        <taxon>Lachnospiraceae</taxon>
        <taxon>Anaerostipes</taxon>
    </lineage>
</organism>
<dbReference type="Proteomes" id="UP000886721">
    <property type="component" value="Unassembled WGS sequence"/>
</dbReference>
<sequence length="48" mass="5584">MRKYQWILCGLFVLLAVALMFLLAGKQDKKMENGSFVLERTWDGEGLY</sequence>
<comment type="caution">
    <text evidence="1">The sequence shown here is derived from an EMBL/GenBank/DDBJ whole genome shotgun (WGS) entry which is preliminary data.</text>
</comment>
<reference evidence="1" key="2">
    <citation type="submission" date="2021-04" db="EMBL/GenBank/DDBJ databases">
        <authorList>
            <person name="Gilroy R."/>
        </authorList>
    </citation>
    <scope>NUCLEOTIDE SEQUENCE</scope>
    <source>
        <strain evidence="1">CHK191-13928</strain>
    </source>
</reference>
<dbReference type="AlphaFoldDB" id="A0A9D1WVQ1"/>
<dbReference type="EMBL" id="DXEM01000018">
    <property type="protein sequence ID" value="HIX67680.1"/>
    <property type="molecule type" value="Genomic_DNA"/>
</dbReference>
<evidence type="ECO:0000313" key="2">
    <source>
        <dbReference type="Proteomes" id="UP000886721"/>
    </source>
</evidence>